<dbReference type="Proteomes" id="UP000265520">
    <property type="component" value="Unassembled WGS sequence"/>
</dbReference>
<organism evidence="1 2">
    <name type="scientific">Trifolium medium</name>
    <dbReference type="NCBI Taxonomy" id="97028"/>
    <lineage>
        <taxon>Eukaryota</taxon>
        <taxon>Viridiplantae</taxon>
        <taxon>Streptophyta</taxon>
        <taxon>Embryophyta</taxon>
        <taxon>Tracheophyta</taxon>
        <taxon>Spermatophyta</taxon>
        <taxon>Magnoliopsida</taxon>
        <taxon>eudicotyledons</taxon>
        <taxon>Gunneridae</taxon>
        <taxon>Pentapetalae</taxon>
        <taxon>rosids</taxon>
        <taxon>fabids</taxon>
        <taxon>Fabales</taxon>
        <taxon>Fabaceae</taxon>
        <taxon>Papilionoideae</taxon>
        <taxon>50 kb inversion clade</taxon>
        <taxon>NPAAA clade</taxon>
        <taxon>Hologalegina</taxon>
        <taxon>IRL clade</taxon>
        <taxon>Trifolieae</taxon>
        <taxon>Trifolium</taxon>
    </lineage>
</organism>
<evidence type="ECO:0000313" key="2">
    <source>
        <dbReference type="Proteomes" id="UP000265520"/>
    </source>
</evidence>
<evidence type="ECO:0000313" key="1">
    <source>
        <dbReference type="EMBL" id="MCI70032.1"/>
    </source>
</evidence>
<accession>A0A392U9H8</accession>
<reference evidence="1 2" key="1">
    <citation type="journal article" date="2018" name="Front. Plant Sci.">
        <title>Red Clover (Trifolium pratense) and Zigzag Clover (T. medium) - A Picture of Genomic Similarities and Differences.</title>
        <authorList>
            <person name="Dluhosova J."/>
            <person name="Istvanek J."/>
            <person name="Nedelnik J."/>
            <person name="Repkova J."/>
        </authorList>
    </citation>
    <scope>NUCLEOTIDE SEQUENCE [LARGE SCALE GENOMIC DNA]</scope>
    <source>
        <strain evidence="2">cv. 10/8</strain>
        <tissue evidence="1">Leaf</tissue>
    </source>
</reference>
<dbReference type="AlphaFoldDB" id="A0A392U9H8"/>
<keyword evidence="2" id="KW-1185">Reference proteome</keyword>
<protein>
    <submittedName>
        <fullName evidence="1">Uncharacterized protein</fullName>
    </submittedName>
</protein>
<proteinExistence type="predicted"/>
<sequence length="44" mass="4715">MLCEDGGISEAGRGITVDEYETSEEVYKGACRVVCGVRVFEAGE</sequence>
<name>A0A392U9H8_9FABA</name>
<dbReference type="EMBL" id="LXQA010767411">
    <property type="protein sequence ID" value="MCI70032.1"/>
    <property type="molecule type" value="Genomic_DNA"/>
</dbReference>
<comment type="caution">
    <text evidence="1">The sequence shown here is derived from an EMBL/GenBank/DDBJ whole genome shotgun (WGS) entry which is preliminary data.</text>
</comment>